<reference evidence="1 2" key="1">
    <citation type="submission" date="2019-02" db="EMBL/GenBank/DDBJ databases">
        <title>Kribbella capetownensis sp. nov. and Kribbella speibonae sp. nov., isolated from soil.</title>
        <authorList>
            <person name="Curtis S.M."/>
            <person name="Norton I."/>
            <person name="Everest G.J."/>
            <person name="Meyers P.R."/>
        </authorList>
    </citation>
    <scope>NUCLEOTIDE SEQUENCE [LARGE SCALE GENOMIC DNA]</scope>
    <source>
        <strain evidence="1 2">KCTC 29219</strain>
    </source>
</reference>
<evidence type="ECO:0008006" key="3">
    <source>
        <dbReference type="Google" id="ProtNLM"/>
    </source>
</evidence>
<accession>A0A4V2LZM2</accession>
<dbReference type="OrthoDB" id="190895at2"/>
<sequence length="416" mass="46061">MVIALLLVVAAIVWGIVALVRRQQYIGSIRERGWSFVNSPTFDAVARLSNPPFGVGFVRKPDDQITGMTATGRPFQVIEYKSAYWSGWVGMVTLSRRLPELWITGGETAPRYGILAHGVVAPAQLGPGWQVGAMDPAFAHEVMTSELCVQLNALAAGQPGVNLGVDGDQIVVLNPPRKELDQLGVWLEQLGAIAAAIDATPLDHWIQPEPEPRLRFYHHPDWYWIGADDNLLQYTPVKGGGYGHRTDEVIRGRDGDGPPFVAFKHHWKTSHTESYTDSNGNTQTRTVVNNHSEAILGFQLPARMPQLSVGPKGFRNGISFESEAFNDRFAVSSADTKFAYDVIHPRQMEYLMATPGAPFRIVEDWVWFTPGEHSQPAIAFCSAYLRGFLGWVPRFVWRNLGLPDTPYPSAESTPVS</sequence>
<gene>
    <name evidence="1" type="ORF">E0H45_18645</name>
</gene>
<dbReference type="EMBL" id="SJJZ01000002">
    <property type="protein sequence ID" value="TCC08796.1"/>
    <property type="molecule type" value="Genomic_DNA"/>
</dbReference>
<keyword evidence="2" id="KW-1185">Reference proteome</keyword>
<dbReference type="AlphaFoldDB" id="A0A4V2LZM2"/>
<comment type="caution">
    <text evidence="1">The sequence shown here is derived from an EMBL/GenBank/DDBJ whole genome shotgun (WGS) entry which is preliminary data.</text>
</comment>
<proteinExistence type="predicted"/>
<evidence type="ECO:0000313" key="1">
    <source>
        <dbReference type="EMBL" id="TCC08796.1"/>
    </source>
</evidence>
<organism evidence="1 2">
    <name type="scientific">Kribbella soli</name>
    <dbReference type="NCBI Taxonomy" id="1124743"/>
    <lineage>
        <taxon>Bacteria</taxon>
        <taxon>Bacillati</taxon>
        <taxon>Actinomycetota</taxon>
        <taxon>Actinomycetes</taxon>
        <taxon>Propionibacteriales</taxon>
        <taxon>Kribbellaceae</taxon>
        <taxon>Kribbella</taxon>
    </lineage>
</organism>
<name>A0A4V2LZM2_9ACTN</name>
<dbReference type="Proteomes" id="UP000292346">
    <property type="component" value="Unassembled WGS sequence"/>
</dbReference>
<protein>
    <recommendedName>
        <fullName evidence="3">DUF3137 domain-containing protein</fullName>
    </recommendedName>
</protein>
<evidence type="ECO:0000313" key="2">
    <source>
        <dbReference type="Proteomes" id="UP000292346"/>
    </source>
</evidence>